<evidence type="ECO:0000313" key="3">
    <source>
        <dbReference type="Proteomes" id="UP000030012"/>
    </source>
</evidence>
<comment type="caution">
    <text evidence="2">The sequence shown here is derived from an EMBL/GenBank/DDBJ whole genome shotgun (WGS) entry which is preliminary data.</text>
</comment>
<feature type="transmembrane region" description="Helical" evidence="1">
    <location>
        <begin position="88"/>
        <end position="105"/>
    </location>
</feature>
<name>A0A0A0IEL0_CLONO</name>
<accession>A0A0A0IEL0</accession>
<dbReference type="EMBL" id="JENJ01000004">
    <property type="protein sequence ID" value="KGM98040.1"/>
    <property type="molecule type" value="Genomic_DNA"/>
</dbReference>
<protein>
    <submittedName>
        <fullName evidence="2">Membrane protein</fullName>
    </submittedName>
</protein>
<evidence type="ECO:0000313" key="2">
    <source>
        <dbReference type="EMBL" id="KGM98040.1"/>
    </source>
</evidence>
<dbReference type="RefSeq" id="WP_039252409.1">
    <property type="nucleotide sequence ID" value="NZ_JENJ01000004.1"/>
</dbReference>
<dbReference type="AlphaFoldDB" id="A0A0A0IEL0"/>
<proteinExistence type="predicted"/>
<keyword evidence="1" id="KW-1133">Transmembrane helix</keyword>
<feature type="transmembrane region" description="Helical" evidence="1">
    <location>
        <begin position="36"/>
        <end position="53"/>
    </location>
</feature>
<feature type="transmembrane region" description="Helical" evidence="1">
    <location>
        <begin position="59"/>
        <end position="81"/>
    </location>
</feature>
<feature type="transmembrane region" description="Helical" evidence="1">
    <location>
        <begin position="117"/>
        <end position="142"/>
    </location>
</feature>
<organism evidence="2 3">
    <name type="scientific">Clostridium novyi A str. 4552</name>
    <dbReference type="NCBI Taxonomy" id="1444289"/>
    <lineage>
        <taxon>Bacteria</taxon>
        <taxon>Bacillati</taxon>
        <taxon>Bacillota</taxon>
        <taxon>Clostridia</taxon>
        <taxon>Eubacteriales</taxon>
        <taxon>Clostridiaceae</taxon>
        <taxon>Clostridium</taxon>
    </lineage>
</organism>
<feature type="transmembrane region" description="Helical" evidence="1">
    <location>
        <begin position="6"/>
        <end position="24"/>
    </location>
</feature>
<keyword evidence="1" id="KW-0472">Membrane</keyword>
<gene>
    <name evidence="2" type="ORF">Z968_01590</name>
</gene>
<dbReference type="Proteomes" id="UP000030012">
    <property type="component" value="Unassembled WGS sequence"/>
</dbReference>
<sequence length="148" mass="15594">MKITKSLFILILMGILSLVGNLIGPEHGIFEALPGMAILILISIVGIILAKIMPGKIPAVAYIVTLGCVITYPGFPGAAMVSKCMTKVDFLSLTTPILAYVGISIGKDLDSFKKSGWRIIVVSCAVFIGTYLGSAVIAQLILKSLGQI</sequence>
<keyword evidence="1" id="KW-0812">Transmembrane</keyword>
<evidence type="ECO:0000256" key="1">
    <source>
        <dbReference type="SAM" id="Phobius"/>
    </source>
</evidence>
<dbReference type="OrthoDB" id="6443879at2"/>
<reference evidence="2 3" key="1">
    <citation type="submission" date="2014-01" db="EMBL/GenBank/DDBJ databases">
        <title>Plasmidome dynamics in the species complex Clostridium novyi sensu lato converts strains of independent lineages into distinctly different pathogens.</title>
        <authorList>
            <person name="Skarin H."/>
            <person name="Segerman B."/>
        </authorList>
    </citation>
    <scope>NUCLEOTIDE SEQUENCE [LARGE SCALE GENOMIC DNA]</scope>
    <source>
        <strain evidence="2 3">4552</strain>
    </source>
</reference>